<dbReference type="InterPro" id="IPR050220">
    <property type="entry name" value="Type_II_DNA_Topoisomerases"/>
</dbReference>
<gene>
    <name evidence="9" type="primary">parC</name>
    <name evidence="9" type="ORF">JPM2_5510</name>
</gene>
<dbReference type="AlphaFoldDB" id="A0A809SF20"/>
<reference evidence="9 10" key="1">
    <citation type="submission" date="2020-01" db="EMBL/GenBank/DDBJ databases">
        <title>Complete genome sequence of Mycoplasma felis strain Myco-2.</title>
        <authorList>
            <person name="Kinoshita Y."/>
            <person name="Niwa H."/>
            <person name="Uchida-Fujii E."/>
            <person name="Nukada T."/>
        </authorList>
    </citation>
    <scope>NUCLEOTIDE SEQUENCE [LARGE SCALE GENOMIC DNA]</scope>
    <source>
        <strain evidence="9 10">Myco-2</strain>
    </source>
</reference>
<dbReference type="Gene3D" id="2.120.10.90">
    <property type="entry name" value="DNA gyrase/topoisomerase IV, subunit A, C-terminal"/>
    <property type="match status" value="1"/>
</dbReference>
<dbReference type="PROSITE" id="PS52040">
    <property type="entry name" value="TOPO_IIA"/>
    <property type="match status" value="1"/>
</dbReference>
<dbReference type="InterPro" id="IPR013757">
    <property type="entry name" value="Topo_IIA_A_a_sf"/>
</dbReference>
<dbReference type="GO" id="GO:0034335">
    <property type="term" value="F:DNA negative supercoiling activity"/>
    <property type="evidence" value="ECO:0007669"/>
    <property type="project" value="UniProtKB-ARBA"/>
</dbReference>
<dbReference type="NCBIfam" id="NF004044">
    <property type="entry name" value="PRK05561.1"/>
    <property type="match status" value="1"/>
</dbReference>
<comment type="catalytic activity">
    <reaction evidence="1 6">
        <text>ATP-dependent breakage, passage and rejoining of double-stranded DNA.</text>
        <dbReference type="EC" id="5.6.2.2"/>
    </reaction>
</comment>
<dbReference type="GO" id="GO:0005524">
    <property type="term" value="F:ATP binding"/>
    <property type="evidence" value="ECO:0007669"/>
    <property type="project" value="InterPro"/>
</dbReference>
<dbReference type="InterPro" id="IPR006691">
    <property type="entry name" value="GyrA/parC_rep"/>
</dbReference>
<dbReference type="Pfam" id="PF00521">
    <property type="entry name" value="DNA_topoisoIV"/>
    <property type="match status" value="1"/>
</dbReference>
<dbReference type="Gene3D" id="1.10.268.10">
    <property type="entry name" value="Topoisomerase, domain 3"/>
    <property type="match status" value="1"/>
</dbReference>
<dbReference type="Gene3D" id="3.90.199.10">
    <property type="entry name" value="Topoisomerase II, domain 5"/>
    <property type="match status" value="1"/>
</dbReference>
<proteinExistence type="predicted"/>
<dbReference type="EMBL" id="AP022325">
    <property type="protein sequence ID" value="BBU47858.1"/>
    <property type="molecule type" value="Genomic_DNA"/>
</dbReference>
<evidence type="ECO:0000256" key="6">
    <source>
        <dbReference type="PROSITE-ProRule" id="PRU01384"/>
    </source>
</evidence>
<dbReference type="GO" id="GO:0006265">
    <property type="term" value="P:DNA topological change"/>
    <property type="evidence" value="ECO:0007669"/>
    <property type="project" value="UniProtKB-UniRule"/>
</dbReference>
<evidence type="ECO:0000259" key="8">
    <source>
        <dbReference type="PROSITE" id="PS52040"/>
    </source>
</evidence>
<organism evidence="9 10">
    <name type="scientific">Mycoplasmopsis felis</name>
    <dbReference type="NCBI Taxonomy" id="33923"/>
    <lineage>
        <taxon>Bacteria</taxon>
        <taxon>Bacillati</taxon>
        <taxon>Mycoplasmatota</taxon>
        <taxon>Mycoplasmoidales</taxon>
        <taxon>Metamycoplasmataceae</taxon>
        <taxon>Mycoplasmopsis</taxon>
    </lineage>
</organism>
<dbReference type="InterPro" id="IPR013758">
    <property type="entry name" value="Topo_IIA_A/C_ab"/>
</dbReference>
<evidence type="ECO:0000256" key="1">
    <source>
        <dbReference type="ARBA" id="ARBA00000185"/>
    </source>
</evidence>
<evidence type="ECO:0000313" key="10">
    <source>
        <dbReference type="Proteomes" id="UP000464317"/>
    </source>
</evidence>
<evidence type="ECO:0000256" key="2">
    <source>
        <dbReference type="ARBA" id="ARBA00012895"/>
    </source>
</evidence>
<keyword evidence="5 6" id="KW-0413">Isomerase</keyword>
<dbReference type="PANTHER" id="PTHR43493">
    <property type="entry name" value="DNA GYRASE/TOPOISOMERASE SUBUNIT A"/>
    <property type="match status" value="1"/>
</dbReference>
<dbReference type="InterPro" id="IPR013760">
    <property type="entry name" value="Topo_IIA-like_dom_sf"/>
</dbReference>
<evidence type="ECO:0000256" key="7">
    <source>
        <dbReference type="SAM" id="Coils"/>
    </source>
</evidence>
<dbReference type="GO" id="GO:0005737">
    <property type="term" value="C:cytoplasm"/>
    <property type="evidence" value="ECO:0007669"/>
    <property type="project" value="TreeGrafter"/>
</dbReference>
<dbReference type="KEGG" id="mfel:JPM2_5510"/>
<dbReference type="RefSeq" id="WP_161553273.1">
    <property type="nucleotide sequence ID" value="NZ_AP022325.1"/>
</dbReference>
<dbReference type="Pfam" id="PF03989">
    <property type="entry name" value="DNA_gyraseA_C"/>
    <property type="match status" value="3"/>
</dbReference>
<dbReference type="InterPro" id="IPR035516">
    <property type="entry name" value="Gyrase/topoIV_suA_C"/>
</dbReference>
<name>A0A809SF20_9BACT</name>
<feature type="domain" description="Topo IIA-type catalytic" evidence="8">
    <location>
        <begin position="40"/>
        <end position="509"/>
    </location>
</feature>
<dbReference type="GO" id="GO:0009330">
    <property type="term" value="C:DNA topoisomerase type II (double strand cut, ATP-hydrolyzing) complex"/>
    <property type="evidence" value="ECO:0007669"/>
    <property type="project" value="TreeGrafter"/>
</dbReference>
<evidence type="ECO:0000313" key="9">
    <source>
        <dbReference type="EMBL" id="BBU47858.1"/>
    </source>
</evidence>
<feature type="coiled-coil region" evidence="7">
    <location>
        <begin position="438"/>
        <end position="468"/>
    </location>
</feature>
<dbReference type="PANTHER" id="PTHR43493:SF9">
    <property type="entry name" value="DNA TOPOISOMERASE 4 SUBUNIT A"/>
    <property type="match status" value="1"/>
</dbReference>
<dbReference type="SUPFAM" id="SSF56719">
    <property type="entry name" value="Type II DNA topoisomerase"/>
    <property type="match status" value="1"/>
</dbReference>
<accession>A0A809SF20</accession>
<dbReference type="Proteomes" id="UP000464317">
    <property type="component" value="Chromosome"/>
</dbReference>
<sequence>MDKNFENQRKIEKIINESLDKIMSERFGRYAKYVIQQRALPDIRDGLKPVQRRILYSMYDLGLEYDKPYKKSARVVGDVIGKYHPHGDSSVYEAMVNLSQWWKSNIPLLDMHGNIGSIDNDPAAAMRYTEVRMSRVCQYILGELKKNTVVFVPNFDDSEKEPTVLPSIFPTLLVNGAMGIAVGIATDLPPHNLGEIIDGTIAKIKKPNLSNTELNKYIKGPDFPTGGIIKGTKGIIEAFEFGNNSKERIHLYSKCFLYTKGNQKFIEITEIPYGISKSSLVYEIDLLINEGKLDGVLEIKDQSDRNGIKIVITMNNSVNENSILSYLYQKTKLKITYSYNNTVIKNNQPKLLNLNQMISSYVEHVRDIKTKTIIFDLEKNKLRLEIILGFIKVSEITDEVIRIIRQSTESKAGVIRDLMKHFDFSQIQSTAIAELRLYRLSKTDKEAYLKEKEELEKEIQRLEELLINPNKFNQYIINQLEEIKKLFGSPRKTLIEETEFEFNHKETDLIKEEEVYISFTKNGYIKRFNEKTFESNNLTNYHFKEGDELLGIAKMNTMNYLLVFTSFGNYSIIPVHKLTENKWKDLGTYYKDLYDFKSEEKIISFIEIKDFNKDLFIVIGTKNGYFKRIKLADLWVQRLNKSYSFMQLTDNDIVIGVYLSNNQNNIVILTEQGLITNYSELDINLYGTKAKGIKGIYLSLNDKVKSFTINLKNKDLLFICDNKQIIKVKQSKIPQITKNIKGKKINELKEYKVISDLYTLNKNNSYFIYNNEINLNNNLYDLITKEEKLPYTKIKSISFNKIQKEFELNPLTDFDVKTIKEHNKSFEDVQANLKEKEDNIDELLKKLDKLLGKN</sequence>
<feature type="coiled-coil region" evidence="7">
    <location>
        <begin position="819"/>
        <end position="853"/>
    </location>
</feature>
<keyword evidence="3 6" id="KW-0799">Topoisomerase</keyword>
<dbReference type="SUPFAM" id="SSF101904">
    <property type="entry name" value="GyrA/ParC C-terminal domain-like"/>
    <property type="match status" value="1"/>
</dbReference>
<evidence type="ECO:0000256" key="5">
    <source>
        <dbReference type="ARBA" id="ARBA00023235"/>
    </source>
</evidence>
<dbReference type="InterPro" id="IPR002205">
    <property type="entry name" value="Topo_IIA_dom_A"/>
</dbReference>
<feature type="active site" description="O-(5'-phospho-DNA)-tyrosine intermediate" evidence="6">
    <location>
        <position position="128"/>
    </location>
</feature>
<keyword evidence="4 6" id="KW-0238">DNA-binding</keyword>
<dbReference type="GO" id="GO:0003677">
    <property type="term" value="F:DNA binding"/>
    <property type="evidence" value="ECO:0007669"/>
    <property type="project" value="UniProtKB-UniRule"/>
</dbReference>
<dbReference type="Gene3D" id="3.30.1360.40">
    <property type="match status" value="1"/>
</dbReference>
<dbReference type="CDD" id="cd00187">
    <property type="entry name" value="TOP4c"/>
    <property type="match status" value="1"/>
</dbReference>
<evidence type="ECO:0000256" key="4">
    <source>
        <dbReference type="ARBA" id="ARBA00023125"/>
    </source>
</evidence>
<keyword evidence="10" id="KW-1185">Reference proteome</keyword>
<keyword evidence="7" id="KW-0175">Coiled coil</keyword>
<dbReference type="SMART" id="SM00434">
    <property type="entry name" value="TOP4c"/>
    <property type="match status" value="1"/>
</dbReference>
<evidence type="ECO:0000256" key="3">
    <source>
        <dbReference type="ARBA" id="ARBA00023029"/>
    </source>
</evidence>
<protein>
    <recommendedName>
        <fullName evidence="2">DNA topoisomerase (ATP-hydrolyzing)</fullName>
        <ecNumber evidence="2">5.6.2.2</ecNumber>
    </recommendedName>
</protein>
<dbReference type="EC" id="5.6.2.2" evidence="2"/>